<accession>A0A518RCM0</accession>
<proteinExistence type="predicted"/>
<evidence type="ECO:0000313" key="1">
    <source>
        <dbReference type="EMBL" id="QDX25207.1"/>
    </source>
</evidence>
<dbReference type="EMBL" id="CP042239">
    <property type="protein sequence ID" value="QDX25207.1"/>
    <property type="molecule type" value="Genomic_DNA"/>
</dbReference>
<sequence>MSESPATIFAGLSRVTYVGEPLDLGHGIVLRSTYAHLFAANMMAFTRAPEGRPHPPPWHAAGGGFGYDVEVELAVPTAGKLPRGLSAEDAIWLIAALLRLGQYAYLMVPVISDVPFDAAATSEREPSLQPFEVEPRIFHAGAEEIARLSVETLSWIKDVWPRTAELLRTCPPLNLALRAADACTVRGRPASALLTAWGALEELFAPSRAELRFRVSAHIAAYLEPAGPKRLETFKTVANLYNARSKAAHTAQDADLGALVQSFVLLRNALIKMVDEGAVPSQADLERLLFCGEAGNISSPA</sequence>
<dbReference type="AlphaFoldDB" id="A0A518RCM0"/>
<gene>
    <name evidence="1" type="ORF">FPZ54_03645</name>
</gene>
<evidence type="ECO:0008006" key="3">
    <source>
        <dbReference type="Google" id="ProtNLM"/>
    </source>
</evidence>
<reference evidence="1 2" key="1">
    <citation type="submission" date="2019-07" db="EMBL/GenBank/DDBJ databases">
        <title>Sphingomonas alkalisoli sp. nov., isolated from rhizosphere soil of Suaedae salsa.</title>
        <authorList>
            <person name="Zhang H."/>
            <person name="Xu L."/>
            <person name="Zhang J.-X."/>
            <person name="Sun J.-Q."/>
        </authorList>
    </citation>
    <scope>NUCLEOTIDE SEQUENCE [LARGE SCALE GENOMIC DNA]</scope>
    <source>
        <strain evidence="1 2">XS-10</strain>
    </source>
</reference>
<dbReference type="Proteomes" id="UP000318055">
    <property type="component" value="Chromosome"/>
</dbReference>
<dbReference type="OrthoDB" id="8453008at2"/>
<organism evidence="1 2">
    <name type="scientific">Sphingomonas suaedae</name>
    <dbReference type="NCBI Taxonomy" id="2599297"/>
    <lineage>
        <taxon>Bacteria</taxon>
        <taxon>Pseudomonadati</taxon>
        <taxon>Pseudomonadota</taxon>
        <taxon>Alphaproteobacteria</taxon>
        <taxon>Sphingomonadales</taxon>
        <taxon>Sphingomonadaceae</taxon>
        <taxon>Sphingomonas</taxon>
    </lineage>
</organism>
<evidence type="ECO:0000313" key="2">
    <source>
        <dbReference type="Proteomes" id="UP000318055"/>
    </source>
</evidence>
<protein>
    <recommendedName>
        <fullName evidence="3">Apea-like HEPN domain-containing protein</fullName>
    </recommendedName>
</protein>
<name>A0A518RCM0_9SPHN</name>
<keyword evidence="2" id="KW-1185">Reference proteome</keyword>
<dbReference type="RefSeq" id="WP_145845082.1">
    <property type="nucleotide sequence ID" value="NZ_CP042239.1"/>
</dbReference>
<dbReference type="KEGG" id="ssua:FPZ54_03645"/>